<dbReference type="STRING" id="391735.Veis_2033"/>
<name>A1WJH6_VEREI</name>
<dbReference type="Proteomes" id="UP000000374">
    <property type="component" value="Chromosome"/>
</dbReference>
<keyword evidence="2" id="KW-1185">Reference proteome</keyword>
<reference evidence="2" key="1">
    <citation type="submission" date="2006-12" db="EMBL/GenBank/DDBJ databases">
        <title>Complete sequence of chromosome 1 of Verminephrobacter eiseniae EF01-2.</title>
        <authorList>
            <person name="Copeland A."/>
            <person name="Lucas S."/>
            <person name="Lapidus A."/>
            <person name="Barry K."/>
            <person name="Detter J.C."/>
            <person name="Glavina del Rio T."/>
            <person name="Dalin E."/>
            <person name="Tice H."/>
            <person name="Pitluck S."/>
            <person name="Chertkov O."/>
            <person name="Brettin T."/>
            <person name="Bruce D."/>
            <person name="Han C."/>
            <person name="Tapia R."/>
            <person name="Gilna P."/>
            <person name="Schmutz J."/>
            <person name="Larimer F."/>
            <person name="Land M."/>
            <person name="Hauser L."/>
            <person name="Kyrpides N."/>
            <person name="Kim E."/>
            <person name="Stahl D."/>
            <person name="Richardson P."/>
        </authorList>
    </citation>
    <scope>NUCLEOTIDE SEQUENCE [LARGE SCALE GENOMIC DNA]</scope>
    <source>
        <strain evidence="2">EF01-2</strain>
    </source>
</reference>
<sequence>MVRPCLRAAPACLPALPRPVLGVRFWPLPSDPFSAALLGRAAAASLLARWPGGFCSKGQGRTDRALPLADRALPLAVVCADRISDEWW</sequence>
<dbReference type="HOGENOM" id="CLU_2468173_0_0_4"/>
<protein>
    <submittedName>
        <fullName evidence="1">Uncharacterized protein</fullName>
    </submittedName>
</protein>
<organism evidence="1 2">
    <name type="scientific">Verminephrobacter eiseniae (strain EF01-2)</name>
    <dbReference type="NCBI Taxonomy" id="391735"/>
    <lineage>
        <taxon>Bacteria</taxon>
        <taxon>Pseudomonadati</taxon>
        <taxon>Pseudomonadota</taxon>
        <taxon>Betaproteobacteria</taxon>
        <taxon>Burkholderiales</taxon>
        <taxon>Comamonadaceae</taxon>
        <taxon>Verminephrobacter</taxon>
    </lineage>
</organism>
<gene>
    <name evidence="1" type="ordered locus">Veis_2033</name>
</gene>
<accession>A1WJH6</accession>
<dbReference type="EMBL" id="CP000542">
    <property type="protein sequence ID" value="ABM57783.1"/>
    <property type="molecule type" value="Genomic_DNA"/>
</dbReference>
<evidence type="ECO:0000313" key="2">
    <source>
        <dbReference type="Proteomes" id="UP000000374"/>
    </source>
</evidence>
<dbReference type="AlphaFoldDB" id="A1WJH6"/>
<dbReference type="KEGG" id="vei:Veis_2033"/>
<proteinExistence type="predicted"/>
<evidence type="ECO:0000313" key="1">
    <source>
        <dbReference type="EMBL" id="ABM57783.1"/>
    </source>
</evidence>